<dbReference type="Proteomes" id="UP001190700">
    <property type="component" value="Unassembled WGS sequence"/>
</dbReference>
<protein>
    <recommendedName>
        <fullName evidence="5">Small-subunit processome Utp12 domain-containing protein</fullName>
    </recommendedName>
</protein>
<comment type="similarity">
    <text evidence="3">Belongs to the UTP5 family.</text>
</comment>
<reference evidence="6 7" key="1">
    <citation type="journal article" date="2015" name="Genome Biol. Evol.">
        <title>Comparative Genomics of a Bacterivorous Green Alga Reveals Evolutionary Causalities and Consequences of Phago-Mixotrophic Mode of Nutrition.</title>
        <authorList>
            <person name="Burns J.A."/>
            <person name="Paasch A."/>
            <person name="Narechania A."/>
            <person name="Kim E."/>
        </authorList>
    </citation>
    <scope>NUCLEOTIDE SEQUENCE [LARGE SCALE GENOMIC DNA]</scope>
    <source>
        <strain evidence="6 7">PLY_AMNH</strain>
    </source>
</reference>
<gene>
    <name evidence="6" type="ORF">CYMTET_13638</name>
</gene>
<evidence type="ECO:0000256" key="1">
    <source>
        <dbReference type="ARBA" id="ARBA00004604"/>
    </source>
</evidence>
<comment type="subcellular location">
    <subcellularLocation>
        <location evidence="1">Nucleus</location>
        <location evidence="1">Nucleolus</location>
    </subcellularLocation>
</comment>
<sequence length="664" mass="70399">MIPETSFQSGGPSGSGVALCAFSSDGRSFATTTSDGRIKAFDAVTGALVEELQDTTTGSQQDNHLSAGYTSMIFLKNQGTTATAKKSSKKSSSVTVSSGLLVVGNKSGQVAAWDTSLWSVKWCVTCHDGGVTALAYPASNLDKLYTCGKNAQLCEIEASSGQILRKWKSGKNAPSCLAVSPDATRLLAGSSGLVLWDLSAEVPKTLCKLTGHTVEARAAAFSLCGKAAVSCAPAERHIAVWDCGEADGSKGKKEVKGASLSLSMEHPALQLATGKGRTGLFDVMAVSEAGEAYVWSCGMSEVLATWRVQVVGSSCRPMECVLSAWKSEETNLLVVRGLLVRPTFEHVVLPASSGGKEVQTLELQTSVKDAMHTQADGPASKKRDLASTVTVLGAETPAELIRGRLVAGNKSDLSAANGTAGVEDEAAAATEDVEMEGGGKEVTLGERLARLATAAGEPLGAWSKERAGRTGELPKADSLGSLLSQAVRSNDKELLERCLNVADDTVVNNSVRRLQPNDAVELLELLLLRLQSRPGRGIQLARWFRAVLVNHSGYLMSSPTGPKILSTLCQLLNARTAIFPMLLQLSGRLDLLLAHQQSSQQRDGAPSGMVGPLVDFTEPEVDENGEVEVEDPFAYDEEEDGEEDEWETGDEDDEDDEEEEEMED</sequence>
<evidence type="ECO:0000256" key="2">
    <source>
        <dbReference type="ARBA" id="ARBA00023242"/>
    </source>
</evidence>
<dbReference type="AlphaFoldDB" id="A0AAE0GHP4"/>
<evidence type="ECO:0000256" key="4">
    <source>
        <dbReference type="SAM" id="MobiDB-lite"/>
    </source>
</evidence>
<evidence type="ECO:0000256" key="3">
    <source>
        <dbReference type="ARBA" id="ARBA00038335"/>
    </source>
</evidence>
<dbReference type="InterPro" id="IPR015943">
    <property type="entry name" value="WD40/YVTN_repeat-like_dom_sf"/>
</dbReference>
<name>A0AAE0GHP4_9CHLO</name>
<feature type="compositionally biased region" description="Acidic residues" evidence="4">
    <location>
        <begin position="617"/>
        <end position="664"/>
    </location>
</feature>
<dbReference type="SMART" id="SM00320">
    <property type="entry name" value="WD40"/>
    <property type="match status" value="5"/>
</dbReference>
<dbReference type="PANTHER" id="PTHR44267:SF1">
    <property type="entry name" value="WD REPEAT-CONTAINING PROTEIN 43"/>
    <property type="match status" value="1"/>
</dbReference>
<dbReference type="InterPro" id="IPR052414">
    <property type="entry name" value="U3_snoRNA-assoc_WDR"/>
</dbReference>
<dbReference type="Gene3D" id="2.130.10.10">
    <property type="entry name" value="YVTN repeat-like/Quinoprotein amine dehydrogenase"/>
    <property type="match status" value="2"/>
</dbReference>
<dbReference type="GO" id="GO:0005730">
    <property type="term" value="C:nucleolus"/>
    <property type="evidence" value="ECO:0007669"/>
    <property type="project" value="UniProtKB-SubCell"/>
</dbReference>
<feature type="domain" description="Small-subunit processome Utp12" evidence="5">
    <location>
        <begin position="490"/>
        <end position="593"/>
    </location>
</feature>
<organism evidence="6 7">
    <name type="scientific">Cymbomonas tetramitiformis</name>
    <dbReference type="NCBI Taxonomy" id="36881"/>
    <lineage>
        <taxon>Eukaryota</taxon>
        <taxon>Viridiplantae</taxon>
        <taxon>Chlorophyta</taxon>
        <taxon>Pyramimonadophyceae</taxon>
        <taxon>Pyramimonadales</taxon>
        <taxon>Pyramimonadaceae</taxon>
        <taxon>Cymbomonas</taxon>
    </lineage>
</organism>
<comment type="caution">
    <text evidence="6">The sequence shown here is derived from an EMBL/GenBank/DDBJ whole genome shotgun (WGS) entry which is preliminary data.</text>
</comment>
<proteinExistence type="inferred from homology"/>
<evidence type="ECO:0000313" key="6">
    <source>
        <dbReference type="EMBL" id="KAK3278425.1"/>
    </source>
</evidence>
<accession>A0AAE0GHP4</accession>
<dbReference type="Pfam" id="PF04003">
    <property type="entry name" value="Utp12"/>
    <property type="match status" value="1"/>
</dbReference>
<dbReference type="InterPro" id="IPR001680">
    <property type="entry name" value="WD40_rpt"/>
</dbReference>
<dbReference type="Pfam" id="PF00400">
    <property type="entry name" value="WD40"/>
    <property type="match status" value="1"/>
</dbReference>
<dbReference type="GO" id="GO:0000462">
    <property type="term" value="P:maturation of SSU-rRNA from tricistronic rRNA transcript (SSU-rRNA, 5.8S rRNA, LSU-rRNA)"/>
    <property type="evidence" value="ECO:0007669"/>
    <property type="project" value="TreeGrafter"/>
</dbReference>
<dbReference type="InterPro" id="IPR007148">
    <property type="entry name" value="SSU_processome_Utp12"/>
</dbReference>
<dbReference type="PANTHER" id="PTHR44267">
    <property type="entry name" value="WD REPEAT-CONTAINING PROTEIN 43"/>
    <property type="match status" value="1"/>
</dbReference>
<feature type="region of interest" description="Disordered" evidence="4">
    <location>
        <begin position="599"/>
        <end position="664"/>
    </location>
</feature>
<evidence type="ECO:0000259" key="5">
    <source>
        <dbReference type="Pfam" id="PF04003"/>
    </source>
</evidence>
<dbReference type="InterPro" id="IPR011047">
    <property type="entry name" value="Quinoprotein_ADH-like_sf"/>
</dbReference>
<keyword evidence="7" id="KW-1185">Reference proteome</keyword>
<dbReference type="SUPFAM" id="SSF50998">
    <property type="entry name" value="Quinoprotein alcohol dehydrogenase-like"/>
    <property type="match status" value="1"/>
</dbReference>
<keyword evidence="2" id="KW-0539">Nucleus</keyword>
<dbReference type="EMBL" id="LGRX02005441">
    <property type="protein sequence ID" value="KAK3278425.1"/>
    <property type="molecule type" value="Genomic_DNA"/>
</dbReference>
<evidence type="ECO:0000313" key="7">
    <source>
        <dbReference type="Proteomes" id="UP001190700"/>
    </source>
</evidence>